<evidence type="ECO:0000313" key="2">
    <source>
        <dbReference type="EMBL" id="MCU6698693.1"/>
    </source>
</evidence>
<comment type="caution">
    <text evidence="2">The sequence shown here is derived from an EMBL/GenBank/DDBJ whole genome shotgun (WGS) entry which is preliminary data.</text>
</comment>
<dbReference type="GO" id="GO:0016746">
    <property type="term" value="F:acyltransferase activity"/>
    <property type="evidence" value="ECO:0007669"/>
    <property type="project" value="UniProtKB-KW"/>
</dbReference>
<dbReference type="SUPFAM" id="SSF55729">
    <property type="entry name" value="Acyl-CoA N-acyltransferases (Nat)"/>
    <property type="match status" value="1"/>
</dbReference>
<dbReference type="PROSITE" id="PS51186">
    <property type="entry name" value="GNAT"/>
    <property type="match status" value="1"/>
</dbReference>
<dbReference type="InterPro" id="IPR036527">
    <property type="entry name" value="SCP2_sterol-bd_dom_sf"/>
</dbReference>
<name>A0ABT2S2F7_9FIRM</name>
<accession>A0ABT2S2F7</accession>
<dbReference type="PANTHER" id="PTHR37817">
    <property type="entry name" value="N-ACETYLTRANSFERASE EIS"/>
    <property type="match status" value="1"/>
</dbReference>
<dbReference type="EC" id="2.3.1.-" evidence="2"/>
<dbReference type="Gene3D" id="3.40.630.30">
    <property type="match status" value="1"/>
</dbReference>
<dbReference type="InterPro" id="IPR051554">
    <property type="entry name" value="Acetyltransferase_Eis"/>
</dbReference>
<feature type="domain" description="N-acetyltransferase" evidence="1">
    <location>
        <begin position="1"/>
        <end position="152"/>
    </location>
</feature>
<keyword evidence="3" id="KW-1185">Reference proteome</keyword>
<proteinExistence type="predicted"/>
<protein>
    <submittedName>
        <fullName evidence="2">GNAT family N-acetyltransferase</fullName>
        <ecNumber evidence="2">2.3.1.-</ecNumber>
    </submittedName>
</protein>
<dbReference type="InterPro" id="IPR016181">
    <property type="entry name" value="Acyl_CoA_acyltransferase"/>
</dbReference>
<dbReference type="EMBL" id="JAOQJV010000001">
    <property type="protein sequence ID" value="MCU6698693.1"/>
    <property type="molecule type" value="Genomic_DNA"/>
</dbReference>
<reference evidence="2 3" key="1">
    <citation type="journal article" date="2021" name="ISME Commun">
        <title>Automated analysis of genomic sequences facilitates high-throughput and comprehensive description of bacteria.</title>
        <authorList>
            <person name="Hitch T.C.A."/>
        </authorList>
    </citation>
    <scope>NUCLEOTIDE SEQUENCE [LARGE SCALE GENOMIC DNA]</scope>
    <source>
        <strain evidence="2 3">Sanger_02</strain>
    </source>
</reference>
<keyword evidence="2" id="KW-0012">Acyltransferase</keyword>
<dbReference type="CDD" id="cd04301">
    <property type="entry name" value="NAT_SF"/>
    <property type="match status" value="1"/>
</dbReference>
<dbReference type="InterPro" id="IPR000182">
    <property type="entry name" value="GNAT_dom"/>
</dbReference>
<dbReference type="InterPro" id="IPR025559">
    <property type="entry name" value="Eis_dom"/>
</dbReference>
<dbReference type="Pfam" id="PF13527">
    <property type="entry name" value="Acetyltransf_9"/>
    <property type="match status" value="1"/>
</dbReference>
<organism evidence="2 3">
    <name type="scientific">Dorea ammoniilytica</name>
    <dbReference type="NCBI Taxonomy" id="2981788"/>
    <lineage>
        <taxon>Bacteria</taxon>
        <taxon>Bacillati</taxon>
        <taxon>Bacillota</taxon>
        <taxon>Clostridia</taxon>
        <taxon>Lachnospirales</taxon>
        <taxon>Lachnospiraceae</taxon>
        <taxon>Dorea</taxon>
    </lineage>
</organism>
<gene>
    <name evidence="2" type="ORF">OCV65_00330</name>
</gene>
<dbReference type="Pfam" id="PF13530">
    <property type="entry name" value="SCP2_2"/>
    <property type="match status" value="1"/>
</dbReference>
<sequence>MKVRHLEQTEHGLTRPLYEEVFSEDSKRFVDYYYTEKTKDNQIYVAEEDGGIQAMLHLNPYELNVNGMKKKANYIVAVATRESYRGRGFMKALLETALKDMYREGESFTYLMPAAEAIYTPHGFRTVYTQQLEYCPIGEAGDVTLENGITCQVRPVANQDIPMLVNAENAALEAEGYQVYTLKSEMYYERLMKEYASEGAKLMLYYLNGHLVGNCPYVPEQEEEEAPKIMIRITDTKRMLASVSLRELTAVCFQITDPIIEENNRTVVVTGTEHSGVMLMDGKEENSEGTVTVEALGELLFGVKTVKEICLEEGVSMSDRMKEEMKKIIPLSKIRLDEEV</sequence>
<keyword evidence="2" id="KW-0808">Transferase</keyword>
<dbReference type="RefSeq" id="WP_262580512.1">
    <property type="nucleotide sequence ID" value="NZ_JAOQJV010000001.1"/>
</dbReference>
<dbReference type="SUPFAM" id="SSF55718">
    <property type="entry name" value="SCP-like"/>
    <property type="match status" value="1"/>
</dbReference>
<evidence type="ECO:0000259" key="1">
    <source>
        <dbReference type="PROSITE" id="PS51186"/>
    </source>
</evidence>
<dbReference type="Proteomes" id="UP001207605">
    <property type="component" value="Unassembled WGS sequence"/>
</dbReference>
<dbReference type="PANTHER" id="PTHR37817:SF1">
    <property type="entry name" value="N-ACETYLTRANSFERASE EIS"/>
    <property type="match status" value="1"/>
</dbReference>
<dbReference type="Gene3D" id="3.30.1050.10">
    <property type="entry name" value="SCP2 sterol-binding domain"/>
    <property type="match status" value="1"/>
</dbReference>
<evidence type="ECO:0000313" key="3">
    <source>
        <dbReference type="Proteomes" id="UP001207605"/>
    </source>
</evidence>